<sequence length="77" mass="8325">MAEKCCATGFAEGDIGAAATWPEDATETTANTAGSSDFFMVFPFQTAEPWEQASRTSLQVFRAASMEIPRIEADISR</sequence>
<keyword evidence="2" id="KW-1185">Reference proteome</keyword>
<evidence type="ECO:0000313" key="2">
    <source>
        <dbReference type="Proteomes" id="UP000011682"/>
    </source>
</evidence>
<accession>S9R7Y8</accession>
<reference evidence="1" key="1">
    <citation type="submission" date="2013-05" db="EMBL/GenBank/DDBJ databases">
        <title>Genome assembly of Cystobacter fuscus DSM 2262.</title>
        <authorList>
            <person name="Sharma G."/>
            <person name="Khatri I."/>
            <person name="Kaur C."/>
            <person name="Mayilraj S."/>
            <person name="Subramanian S."/>
        </authorList>
    </citation>
    <scope>NUCLEOTIDE SEQUENCE [LARGE SCALE GENOMIC DNA]</scope>
    <source>
        <strain evidence="1">DSM 2262</strain>
    </source>
</reference>
<proteinExistence type="predicted"/>
<gene>
    <name evidence="1" type="ORF">D187_000593</name>
</gene>
<protein>
    <submittedName>
        <fullName evidence="1">Uncharacterized protein</fullName>
    </submittedName>
</protein>
<dbReference type="EMBL" id="ANAH02000001">
    <property type="protein sequence ID" value="EPX65168.1"/>
    <property type="molecule type" value="Genomic_DNA"/>
</dbReference>
<name>S9R7Y8_CYSF2</name>
<dbReference type="Proteomes" id="UP000011682">
    <property type="component" value="Unassembled WGS sequence"/>
</dbReference>
<evidence type="ECO:0000313" key="1">
    <source>
        <dbReference type="EMBL" id="EPX65168.1"/>
    </source>
</evidence>
<organism evidence="1 2">
    <name type="scientific">Cystobacter fuscus (strain ATCC 25194 / DSM 2262 / NBRC 100088 / M29)</name>
    <dbReference type="NCBI Taxonomy" id="1242864"/>
    <lineage>
        <taxon>Bacteria</taxon>
        <taxon>Pseudomonadati</taxon>
        <taxon>Myxococcota</taxon>
        <taxon>Myxococcia</taxon>
        <taxon>Myxococcales</taxon>
        <taxon>Cystobacterineae</taxon>
        <taxon>Archangiaceae</taxon>
        <taxon>Cystobacter</taxon>
    </lineage>
</organism>
<dbReference type="AlphaFoldDB" id="S9R7Y8"/>
<comment type="caution">
    <text evidence="1">The sequence shown here is derived from an EMBL/GenBank/DDBJ whole genome shotgun (WGS) entry which is preliminary data.</text>
</comment>